<accession>A0ACA9Y9D4</accession>
<name>A0ACA9Y9D4_9ASCO</name>
<protein>
    <submittedName>
        <fullName evidence="1">V-type proton ATPase subunit H</fullName>
    </submittedName>
</protein>
<evidence type="ECO:0000313" key="2">
    <source>
        <dbReference type="Proteomes" id="UP001152531"/>
    </source>
</evidence>
<reference evidence="1" key="1">
    <citation type="submission" date="2022-06" db="EMBL/GenBank/DDBJ databases">
        <authorList>
            <person name="Legras J.-L."/>
            <person name="Devillers H."/>
            <person name="Grondin C."/>
        </authorList>
    </citation>
    <scope>NUCLEOTIDE SEQUENCE</scope>
    <source>
        <strain evidence="1">CLIB 1444</strain>
    </source>
</reference>
<proteinExistence type="predicted"/>
<sequence length="459" mass="53356">MVEEVESQYLSDQKKIIRERIIPWEGLARANIINEDESNYIKILEKQSNENKLSTVSSQIKLYSNTLLNLLNKLDINSRDDVIKHLLVLINDLIINLPEFSAQLNGLNDTDSFLPFEPFLKHLDNNDIIIKNLSLYNVVLLINEFPHKEKLDSQIIVKIYSKILSLIDSNDVNLKFLNIQILNKLIVNKTFKSIFIENLEFDNINHLIETSNNESMNSNNLQLMYNTLLTIWILSFSAKFNKKIIVKYPQLIGNLLVISKNSIKLKIIRLSISILKNFITICDHEIDSFKFIKIILFNDGLNIITNLKSRKFSSNGSDEELTNDLNDVNDKLIDIVKNKLTSFDEYLTELENPKLLNWNSPTHKSNEFWLENCNNFKKDNYKLILKMFDILSNDSSNMGKIIILNDLQYLINNLGNELVSFINENKKFKLLIMEMLDNSSDNELKYQSLKTIQLLVGHY</sequence>
<organism evidence="1 2">
    <name type="scientific">[Candida] jaroonii</name>
    <dbReference type="NCBI Taxonomy" id="467808"/>
    <lineage>
        <taxon>Eukaryota</taxon>
        <taxon>Fungi</taxon>
        <taxon>Dikarya</taxon>
        <taxon>Ascomycota</taxon>
        <taxon>Saccharomycotina</taxon>
        <taxon>Pichiomycetes</taxon>
        <taxon>Debaryomycetaceae</taxon>
        <taxon>Yamadazyma</taxon>
    </lineage>
</organism>
<keyword evidence="2" id="KW-1185">Reference proteome</keyword>
<dbReference type="Proteomes" id="UP001152531">
    <property type="component" value="Unassembled WGS sequence"/>
</dbReference>
<dbReference type="EMBL" id="CALSDN010000006">
    <property type="protein sequence ID" value="CAH6721650.1"/>
    <property type="molecule type" value="Genomic_DNA"/>
</dbReference>
<evidence type="ECO:0000313" key="1">
    <source>
        <dbReference type="EMBL" id="CAH6721650.1"/>
    </source>
</evidence>
<gene>
    <name evidence="1" type="ORF">CLIB1444_06S06986</name>
</gene>
<comment type="caution">
    <text evidence="1">The sequence shown here is derived from an EMBL/GenBank/DDBJ whole genome shotgun (WGS) entry which is preliminary data.</text>
</comment>